<protein>
    <recommendedName>
        <fullName evidence="6">LPXTG-motif cell wall anchor domain-containing protein</fullName>
    </recommendedName>
</protein>
<keyword evidence="5" id="KW-1185">Reference proteome</keyword>
<feature type="region of interest" description="Disordered" evidence="1">
    <location>
        <begin position="64"/>
        <end position="89"/>
    </location>
</feature>
<feature type="transmembrane region" description="Helical" evidence="2">
    <location>
        <begin position="219"/>
        <end position="239"/>
    </location>
</feature>
<evidence type="ECO:0000256" key="3">
    <source>
        <dbReference type="SAM" id="SignalP"/>
    </source>
</evidence>
<feature type="chain" id="PRO_5012986523" description="LPXTG-motif cell wall anchor domain-containing protein" evidence="3">
    <location>
        <begin position="27"/>
        <end position="248"/>
    </location>
</feature>
<dbReference type="AlphaFoldDB" id="A0A239LZU1"/>
<dbReference type="Proteomes" id="UP000198318">
    <property type="component" value="Unassembled WGS sequence"/>
</dbReference>
<dbReference type="EMBL" id="FZOR01000025">
    <property type="protein sequence ID" value="SNT35961.1"/>
    <property type="molecule type" value="Genomic_DNA"/>
</dbReference>
<proteinExistence type="predicted"/>
<name>A0A239LZU1_9ACTN</name>
<feature type="signal peptide" evidence="3">
    <location>
        <begin position="1"/>
        <end position="26"/>
    </location>
</feature>
<keyword evidence="2" id="KW-1133">Transmembrane helix</keyword>
<accession>A0A239LZU1</accession>
<evidence type="ECO:0000256" key="2">
    <source>
        <dbReference type="SAM" id="Phobius"/>
    </source>
</evidence>
<feature type="region of interest" description="Disordered" evidence="1">
    <location>
        <begin position="171"/>
        <end position="215"/>
    </location>
</feature>
<keyword evidence="3" id="KW-0732">Signal</keyword>
<evidence type="ECO:0000313" key="5">
    <source>
        <dbReference type="Proteomes" id="UP000198318"/>
    </source>
</evidence>
<keyword evidence="2" id="KW-0812">Transmembrane</keyword>
<organism evidence="4 5">
    <name type="scientific">Actinomadura meyerae</name>
    <dbReference type="NCBI Taxonomy" id="240840"/>
    <lineage>
        <taxon>Bacteria</taxon>
        <taxon>Bacillati</taxon>
        <taxon>Actinomycetota</taxon>
        <taxon>Actinomycetes</taxon>
        <taxon>Streptosporangiales</taxon>
        <taxon>Thermomonosporaceae</taxon>
        <taxon>Actinomadura</taxon>
    </lineage>
</organism>
<dbReference type="OrthoDB" id="3483090at2"/>
<gene>
    <name evidence="4" type="ORF">SAMN05443665_102538</name>
</gene>
<evidence type="ECO:0000313" key="4">
    <source>
        <dbReference type="EMBL" id="SNT35961.1"/>
    </source>
</evidence>
<reference evidence="4 5" key="1">
    <citation type="submission" date="2017-06" db="EMBL/GenBank/DDBJ databases">
        <authorList>
            <person name="Kim H.J."/>
            <person name="Triplett B.A."/>
        </authorList>
    </citation>
    <scope>NUCLEOTIDE SEQUENCE [LARGE SCALE GENOMIC DNA]</scope>
    <source>
        <strain evidence="4 5">DSM 44715</strain>
    </source>
</reference>
<evidence type="ECO:0000256" key="1">
    <source>
        <dbReference type="SAM" id="MobiDB-lite"/>
    </source>
</evidence>
<keyword evidence="2" id="KW-0472">Membrane</keyword>
<sequence>MRASRLAAVGIAAGSMMLGMAAPAFATPDDTVTPGAFCDEAGATGKTDKGTAMVCKPAKDGKLRWVSATPGGDEPGDGNENPGGEDPKPTFKFGYDKVKLSSLRVAPGYKTTFTVTCPTAVTITGNGYTQNPLPVKKAGEDTWTATGTFRKNLPNPTVATVVCKDFGSVKYSTQPEKGENKPGKPGKPGQMKPKTPKIPTGRIDTGDGSTYAQNEGAPAGLLAAGFGALMALGLGAVALRRRTAGERS</sequence>
<evidence type="ECO:0008006" key="6">
    <source>
        <dbReference type="Google" id="ProtNLM"/>
    </source>
</evidence>